<dbReference type="Gene3D" id="3.30.2160.10">
    <property type="entry name" value="Hect, E3 ligase catalytic domain"/>
    <property type="match status" value="1"/>
</dbReference>
<feature type="compositionally biased region" description="Low complexity" evidence="6">
    <location>
        <begin position="77"/>
        <end position="88"/>
    </location>
</feature>
<organism evidence="8 10">
    <name type="scientific">Galleria mellonella</name>
    <name type="common">Greater wax moth</name>
    <dbReference type="NCBI Taxonomy" id="7137"/>
    <lineage>
        <taxon>Eukaryota</taxon>
        <taxon>Metazoa</taxon>
        <taxon>Ecdysozoa</taxon>
        <taxon>Arthropoda</taxon>
        <taxon>Hexapoda</taxon>
        <taxon>Insecta</taxon>
        <taxon>Pterygota</taxon>
        <taxon>Neoptera</taxon>
        <taxon>Endopterygota</taxon>
        <taxon>Lepidoptera</taxon>
        <taxon>Glossata</taxon>
        <taxon>Ditrysia</taxon>
        <taxon>Pyraloidea</taxon>
        <taxon>Pyralidae</taxon>
        <taxon>Galleriinae</taxon>
        <taxon>Galleria</taxon>
    </lineage>
</organism>
<dbReference type="CDD" id="cd00078">
    <property type="entry name" value="HECTc"/>
    <property type="match status" value="1"/>
</dbReference>
<dbReference type="InterPro" id="IPR032353">
    <property type="entry name" value="AZUL"/>
</dbReference>
<evidence type="ECO:0000256" key="2">
    <source>
        <dbReference type="ARBA" id="ARBA00012485"/>
    </source>
</evidence>
<sequence>MEQENEQSFIEKYMNQLRIGCGRVKCNNRYCASSSSFYKANKNLDDAASEANLLFSLGATLCDSSPIEEVVAGPSGLSTSYSTPSTSYMPAKASVERRNMDERKTMRYSQTSTLNTQTGTRRKQIVPTEGNKTVKIDQIKEEEEKEEEKEKEDRKEEKDLSISDETSTPNEPQIQEATSVHTAPPPSTLKAYETPLTEHDVYKLCDESIQTRTPKPLIDAFNKVFSNLTVFGKCFHSKVSDHNNTGGSNTTQEGTSDKSNDTDNKSASETFLDLISCRRAFQYLAKKVPRYYYRCELITLITTLGARIDCDLKFKRAMSYDAVNCLAIALEIQNYDFRDYYEVDALRTLCNVAEHLPVKDQANLARLWAHQHKEGIRGILNPLHQVILLRTLPRNSDYHYLKQNDECVISAAELMKILYYANILAGVVEISSPEERITVNQDDLLDLTSLVENITSLHLKNSEYISLDDPLANELNIDVLDSVKPYIPFNEFYNKHLSEYLVAKEATNLSDCRFDLSNEKRFTFLKYPFMLTTTYKSLGLCYEGHIRVYLELLLADFRGIPMSPYLCLKLRRTHLIEDTLMVLERVARQNPVDLKKALVIQFPNEPLTGHGTRKEFFHMICGMLCNPKYCMFRYQMETNTLWFNLSTTVNDALFNLMGTILGLALYNTIIIPIDFPMVMYKKLMGKKGTYEDLADWSPFLYKGLKYILEYEGDDLEATLIQTFRIIYEDGSGNIVPHDLKENGDKIFVTQDNKREFVTLYVDFLLNKSVERQFKAMRHGFLSVIQWSPIWSLFRPDELETLLCGSKRINFNEIQSLTEYQGGYSAESRIIQHFWRIVHTMTEDHKRKLLEFVTGRDRVPISSLDEMKFIITRSGDNSDRLPTSRTCYNMLLLPEYDSEDKLQVKLLKAIKYSKGFGNF</sequence>
<evidence type="ECO:0000256" key="6">
    <source>
        <dbReference type="SAM" id="MobiDB-lite"/>
    </source>
</evidence>
<keyword evidence="4 5" id="KW-0833">Ubl conjugation pathway</keyword>
<dbReference type="InterPro" id="IPR035983">
    <property type="entry name" value="Hect_E3_ubiquitin_ligase"/>
</dbReference>
<dbReference type="PANTHER" id="PTHR45700">
    <property type="entry name" value="UBIQUITIN-PROTEIN LIGASE E3C"/>
    <property type="match status" value="1"/>
</dbReference>
<dbReference type="GeneID" id="113516868"/>
<evidence type="ECO:0000313" key="8">
    <source>
        <dbReference type="Proteomes" id="UP001652740"/>
    </source>
</evidence>
<dbReference type="SMART" id="SM00119">
    <property type="entry name" value="HECTc"/>
    <property type="match status" value="1"/>
</dbReference>
<dbReference type="InterPro" id="IPR042556">
    <property type="entry name" value="AZUL_sf"/>
</dbReference>
<evidence type="ECO:0000256" key="5">
    <source>
        <dbReference type="PROSITE-ProRule" id="PRU00104"/>
    </source>
</evidence>
<feature type="compositionally biased region" description="Acidic residues" evidence="6">
    <location>
        <begin position="140"/>
        <end position="150"/>
    </location>
</feature>
<dbReference type="GO" id="GO:0009966">
    <property type="term" value="P:regulation of signal transduction"/>
    <property type="evidence" value="ECO:0007669"/>
    <property type="project" value="UniProtKB-ARBA"/>
</dbReference>
<evidence type="ECO:0000256" key="3">
    <source>
        <dbReference type="ARBA" id="ARBA00022679"/>
    </source>
</evidence>
<protein>
    <recommendedName>
        <fullName evidence="2">HECT-type E3 ubiquitin transferase</fullName>
        <ecNumber evidence="2">2.3.2.26</ecNumber>
    </recommendedName>
</protein>
<dbReference type="Pfam" id="PF16558">
    <property type="entry name" value="AZUL"/>
    <property type="match status" value="1"/>
</dbReference>
<feature type="region of interest" description="Disordered" evidence="6">
    <location>
        <begin position="77"/>
        <end position="191"/>
    </location>
</feature>
<dbReference type="InterPro" id="IPR044611">
    <property type="entry name" value="E3A/B/C-like"/>
</dbReference>
<feature type="compositionally biased region" description="Polar residues" evidence="6">
    <location>
        <begin position="107"/>
        <end position="119"/>
    </location>
</feature>
<dbReference type="Pfam" id="PF00632">
    <property type="entry name" value="HECT"/>
    <property type="match status" value="1"/>
</dbReference>
<keyword evidence="3" id="KW-0808">Transferase</keyword>
<dbReference type="PANTHER" id="PTHR45700:SF8">
    <property type="entry name" value="HECT-TYPE E3 UBIQUITIN TRANSFERASE"/>
    <property type="match status" value="1"/>
</dbReference>
<name>A0A6J3C550_GALME</name>
<evidence type="ECO:0000259" key="7">
    <source>
        <dbReference type="PROSITE" id="PS50237"/>
    </source>
</evidence>
<dbReference type="RefSeq" id="XP_031767506.2">
    <property type="nucleotide sequence ID" value="XM_031911646.2"/>
</dbReference>
<evidence type="ECO:0000256" key="4">
    <source>
        <dbReference type="ARBA" id="ARBA00022786"/>
    </source>
</evidence>
<dbReference type="EC" id="2.3.2.26" evidence="2"/>
<proteinExistence type="predicted"/>
<evidence type="ECO:0000313" key="10">
    <source>
        <dbReference type="RefSeq" id="XP_031767506.2"/>
    </source>
</evidence>
<dbReference type="Proteomes" id="UP001652740">
    <property type="component" value="Unplaced"/>
</dbReference>
<dbReference type="AlphaFoldDB" id="A0A6J3C550"/>
<feature type="compositionally biased region" description="Basic and acidic residues" evidence="6">
    <location>
        <begin position="94"/>
        <end position="105"/>
    </location>
</feature>
<reference evidence="9 10" key="1">
    <citation type="submission" date="2025-05" db="UniProtKB">
        <authorList>
            <consortium name="RefSeq"/>
        </authorList>
    </citation>
    <scope>IDENTIFICATION</scope>
    <source>
        <tissue evidence="9 10">Whole larvae</tissue>
    </source>
</reference>
<dbReference type="SUPFAM" id="SSF56204">
    <property type="entry name" value="Hect, E3 ligase catalytic domain"/>
    <property type="match status" value="1"/>
</dbReference>
<dbReference type="Gene3D" id="3.30.2410.10">
    <property type="entry name" value="Hect, E3 ligase catalytic domain"/>
    <property type="match status" value="1"/>
</dbReference>
<gene>
    <name evidence="9 10" type="primary">LOC113516868</name>
</gene>
<feature type="compositionally biased region" description="Polar residues" evidence="6">
    <location>
        <begin position="242"/>
        <end position="254"/>
    </location>
</feature>
<feature type="compositionally biased region" description="Basic and acidic residues" evidence="6">
    <location>
        <begin position="151"/>
        <end position="161"/>
    </location>
</feature>
<feature type="active site" description="Glycyl thioester intermediate" evidence="5">
    <location>
        <position position="886"/>
    </location>
</feature>
<feature type="domain" description="HECT" evidence="7">
    <location>
        <begin position="590"/>
        <end position="918"/>
    </location>
</feature>
<feature type="compositionally biased region" description="Basic and acidic residues" evidence="6">
    <location>
        <begin position="255"/>
        <end position="264"/>
    </location>
</feature>
<dbReference type="InterPro" id="IPR000569">
    <property type="entry name" value="HECT_dom"/>
</dbReference>
<dbReference type="GO" id="GO:0061630">
    <property type="term" value="F:ubiquitin protein ligase activity"/>
    <property type="evidence" value="ECO:0007669"/>
    <property type="project" value="UniProtKB-EC"/>
</dbReference>
<dbReference type="Gene3D" id="3.90.1750.10">
    <property type="entry name" value="Hect, E3 ligase catalytic domains"/>
    <property type="match status" value="1"/>
</dbReference>
<accession>A0A6J3C550</accession>
<dbReference type="KEGG" id="gmw:113516868"/>
<dbReference type="RefSeq" id="XP_031767505.2">
    <property type="nucleotide sequence ID" value="XM_031911645.2"/>
</dbReference>
<dbReference type="GO" id="GO:0000209">
    <property type="term" value="P:protein polyubiquitination"/>
    <property type="evidence" value="ECO:0007669"/>
    <property type="project" value="InterPro"/>
</dbReference>
<comment type="catalytic activity">
    <reaction evidence="1">
        <text>S-ubiquitinyl-[E2 ubiquitin-conjugating enzyme]-L-cysteine + [acceptor protein]-L-lysine = [E2 ubiquitin-conjugating enzyme]-L-cysteine + N(6)-ubiquitinyl-[acceptor protein]-L-lysine.</text>
        <dbReference type="EC" id="2.3.2.26"/>
    </reaction>
</comment>
<feature type="region of interest" description="Disordered" evidence="6">
    <location>
        <begin position="242"/>
        <end position="264"/>
    </location>
</feature>
<dbReference type="Gene3D" id="6.10.130.10">
    <property type="entry name" value="Ubiquitin-protein ligase E3A, N-terminal zinc-binding domain (AZUL)"/>
    <property type="match status" value="1"/>
</dbReference>
<evidence type="ECO:0000313" key="9">
    <source>
        <dbReference type="RefSeq" id="XP_031767505.2"/>
    </source>
</evidence>
<feature type="compositionally biased region" description="Polar residues" evidence="6">
    <location>
        <begin position="163"/>
        <end position="181"/>
    </location>
</feature>
<dbReference type="PROSITE" id="PS50237">
    <property type="entry name" value="HECT"/>
    <property type="match status" value="1"/>
</dbReference>
<keyword evidence="8" id="KW-1185">Reference proteome</keyword>
<evidence type="ECO:0000256" key="1">
    <source>
        <dbReference type="ARBA" id="ARBA00000885"/>
    </source>
</evidence>
<dbReference type="GO" id="GO:0005737">
    <property type="term" value="C:cytoplasm"/>
    <property type="evidence" value="ECO:0007669"/>
    <property type="project" value="UniProtKB-SubCell"/>
</dbReference>